<sequence length="235" mass="24607">MKHTKKIIAAGVLTIGIGTGAAFSSPKGIDAASNVVLASVDWVTSQLNPVKSKVSELETKLNAQQQEINALKAQLAQTGTPVTPPPATQPPASGLPSAVYANKSSVNIHSGATRDYKIIAVKTSGSSLKVIDSFTSSSGLWYRVELSATVKGWVHSSDVSTQKPSSSVPSQVVTTGEVNLRKGATTSYSVIQLLPKGAVVNYISAFTNAKGEKWYNVETSAGVKGWIIATHGEVR</sequence>
<evidence type="ECO:0000313" key="2">
    <source>
        <dbReference type="EMBL" id="TYS64414.1"/>
    </source>
</evidence>
<proteinExistence type="predicted"/>
<organism evidence="2 3">
    <name type="scientific">Bacillus infantis</name>
    <dbReference type="NCBI Taxonomy" id="324767"/>
    <lineage>
        <taxon>Bacteria</taxon>
        <taxon>Bacillati</taxon>
        <taxon>Bacillota</taxon>
        <taxon>Bacilli</taxon>
        <taxon>Bacillales</taxon>
        <taxon>Bacillaceae</taxon>
        <taxon>Bacillus</taxon>
    </lineage>
</organism>
<evidence type="ECO:0000259" key="1">
    <source>
        <dbReference type="PROSITE" id="PS51781"/>
    </source>
</evidence>
<dbReference type="EMBL" id="VTES01000003">
    <property type="protein sequence ID" value="TYS64414.1"/>
    <property type="molecule type" value="Genomic_DNA"/>
</dbReference>
<dbReference type="Gene3D" id="2.30.30.40">
    <property type="entry name" value="SH3 Domains"/>
    <property type="match status" value="2"/>
</dbReference>
<evidence type="ECO:0000313" key="3">
    <source>
        <dbReference type="Proteomes" id="UP000323732"/>
    </source>
</evidence>
<reference evidence="2 3" key="1">
    <citation type="submission" date="2019-08" db="EMBL/GenBank/DDBJ databases">
        <title>Bacillus genomes from the desert of Cuatro Cienegas, Coahuila.</title>
        <authorList>
            <person name="Olmedo-Alvarez G."/>
        </authorList>
    </citation>
    <scope>NUCLEOTIDE SEQUENCE [LARGE SCALE GENOMIC DNA]</scope>
    <source>
        <strain evidence="2 3">CH37_1T</strain>
    </source>
</reference>
<comment type="caution">
    <text evidence="2">The sequence shown here is derived from an EMBL/GenBank/DDBJ whole genome shotgun (WGS) entry which is preliminary data.</text>
</comment>
<dbReference type="InterPro" id="IPR003646">
    <property type="entry name" value="SH3-like_bac-type"/>
</dbReference>
<gene>
    <name evidence="2" type="ORF">FZD47_09645</name>
</gene>
<dbReference type="PROSITE" id="PS51781">
    <property type="entry name" value="SH3B"/>
    <property type="match status" value="2"/>
</dbReference>
<dbReference type="AlphaFoldDB" id="A0A5D4SPZ1"/>
<dbReference type="SMART" id="SM00287">
    <property type="entry name" value="SH3b"/>
    <property type="match status" value="2"/>
</dbReference>
<dbReference type="Proteomes" id="UP000323732">
    <property type="component" value="Unassembled WGS sequence"/>
</dbReference>
<feature type="domain" description="SH3b" evidence="1">
    <location>
        <begin position="168"/>
        <end position="235"/>
    </location>
</feature>
<protein>
    <submittedName>
        <fullName evidence="2">SH3 domain-containing protein</fullName>
    </submittedName>
</protein>
<feature type="domain" description="SH3b" evidence="1">
    <location>
        <begin position="95"/>
        <end position="163"/>
    </location>
</feature>
<dbReference type="InterPro" id="IPR052354">
    <property type="entry name" value="Cell_Wall_Dynamics_Protein"/>
</dbReference>
<dbReference type="PANTHER" id="PTHR34408">
    <property type="entry name" value="FAMILY PROTEIN, PUTATIVE-RELATED"/>
    <property type="match status" value="1"/>
</dbReference>
<name>A0A5D4SPZ1_9BACI</name>
<dbReference type="Pfam" id="PF08239">
    <property type="entry name" value="SH3_3"/>
    <property type="match status" value="2"/>
</dbReference>
<dbReference type="PANTHER" id="PTHR34408:SF1">
    <property type="entry name" value="GLYCOSYL HYDROLASE FAMILY 19 DOMAIN-CONTAINING PROTEIN HI_1415"/>
    <property type="match status" value="1"/>
</dbReference>
<accession>A0A5D4SPZ1</accession>